<dbReference type="Pfam" id="PF01288">
    <property type="entry name" value="HPPK"/>
    <property type="match status" value="1"/>
</dbReference>
<dbReference type="eggNOG" id="COG0801">
    <property type="taxonomic scope" value="Bacteria"/>
</dbReference>
<evidence type="ECO:0000256" key="8">
    <source>
        <dbReference type="ARBA" id="ARBA00022909"/>
    </source>
</evidence>
<dbReference type="GO" id="GO:0046656">
    <property type="term" value="P:folic acid biosynthetic process"/>
    <property type="evidence" value="ECO:0007669"/>
    <property type="project" value="UniProtKB-KW"/>
</dbReference>
<evidence type="ECO:0000256" key="4">
    <source>
        <dbReference type="ARBA" id="ARBA00022679"/>
    </source>
</evidence>
<dbReference type="HOGENOM" id="CLU_097916_1_2_9"/>
<dbReference type="SUPFAM" id="SSF55083">
    <property type="entry name" value="6-hydroxymethyl-7,8-dihydropterin pyrophosphokinase, HPPK"/>
    <property type="match status" value="1"/>
</dbReference>
<dbReference type="EMBL" id="CCSE01000001">
    <property type="protein sequence ID" value="CEA02723.1"/>
    <property type="molecule type" value="Genomic_DNA"/>
</dbReference>
<evidence type="ECO:0000256" key="3">
    <source>
        <dbReference type="ARBA" id="ARBA00013253"/>
    </source>
</evidence>
<gene>
    <name evidence="10" type="primary">sulD</name>
    <name evidence="10" type="ORF">BN1048_01819</name>
</gene>
<dbReference type="GO" id="GO:0005524">
    <property type="term" value="F:ATP binding"/>
    <property type="evidence" value="ECO:0007669"/>
    <property type="project" value="UniProtKB-KW"/>
</dbReference>
<name>A0A078M5M0_9STAP</name>
<dbReference type="UniPathway" id="UPA00077">
    <property type="reaction ID" value="UER00155"/>
</dbReference>
<keyword evidence="8" id="KW-0289">Folate biosynthesis</keyword>
<dbReference type="InterPro" id="IPR000550">
    <property type="entry name" value="Hppk"/>
</dbReference>
<comment type="pathway">
    <text evidence="2">Cofactor biosynthesis; tetrahydrofolate biosynthesis; 2-amino-4-hydroxy-6-hydroxymethyl-7,8-dihydropteridine diphosphate from 7,8-dihydroneopterin triphosphate: step 4/4.</text>
</comment>
<evidence type="ECO:0000256" key="2">
    <source>
        <dbReference type="ARBA" id="ARBA00005051"/>
    </source>
</evidence>
<feature type="domain" description="7,8-dihydro-6-hydroxymethylpterin-pyrophosphokinase" evidence="9">
    <location>
        <begin position="5"/>
        <end position="133"/>
    </location>
</feature>
<dbReference type="GO" id="GO:0016301">
    <property type="term" value="F:kinase activity"/>
    <property type="evidence" value="ECO:0007669"/>
    <property type="project" value="UniProtKB-KW"/>
</dbReference>
<accession>A0A078M5M0</accession>
<organism evidence="10 11">
    <name type="scientific">Jeotgalicoccus saudimassiliensis</name>
    <dbReference type="NCBI Taxonomy" id="1461582"/>
    <lineage>
        <taxon>Bacteria</taxon>
        <taxon>Bacillati</taxon>
        <taxon>Bacillota</taxon>
        <taxon>Bacilli</taxon>
        <taxon>Bacillales</taxon>
        <taxon>Staphylococcaceae</taxon>
        <taxon>Jeotgalicoccus</taxon>
    </lineage>
</organism>
<evidence type="ECO:0000313" key="11">
    <source>
        <dbReference type="Proteomes" id="UP000044136"/>
    </source>
</evidence>
<evidence type="ECO:0000259" key="9">
    <source>
        <dbReference type="Pfam" id="PF01288"/>
    </source>
</evidence>
<dbReference type="RefSeq" id="WP_035810453.1">
    <property type="nucleotide sequence ID" value="NZ_CCSE01000001.1"/>
</dbReference>
<dbReference type="Gene3D" id="3.30.70.560">
    <property type="entry name" value="7,8-Dihydro-6-hydroxymethylpterin-pyrophosphokinase HPPK"/>
    <property type="match status" value="1"/>
</dbReference>
<comment type="catalytic activity">
    <reaction evidence="1">
        <text>6-hydroxymethyl-7,8-dihydropterin + ATP = (7,8-dihydropterin-6-yl)methyl diphosphate + AMP + H(+)</text>
        <dbReference type="Rhea" id="RHEA:11412"/>
        <dbReference type="ChEBI" id="CHEBI:15378"/>
        <dbReference type="ChEBI" id="CHEBI:30616"/>
        <dbReference type="ChEBI" id="CHEBI:44841"/>
        <dbReference type="ChEBI" id="CHEBI:72950"/>
        <dbReference type="ChEBI" id="CHEBI:456215"/>
        <dbReference type="EC" id="2.7.6.3"/>
    </reaction>
</comment>
<protein>
    <recommendedName>
        <fullName evidence="3">2-amino-4-hydroxy-6-hydroxymethyldihydropteridine diphosphokinase</fullName>
        <ecNumber evidence="3">2.7.6.3</ecNumber>
    </recommendedName>
</protein>
<evidence type="ECO:0000256" key="7">
    <source>
        <dbReference type="ARBA" id="ARBA00022840"/>
    </source>
</evidence>
<evidence type="ECO:0000256" key="6">
    <source>
        <dbReference type="ARBA" id="ARBA00022777"/>
    </source>
</evidence>
<dbReference type="GO" id="GO:0046654">
    <property type="term" value="P:tetrahydrofolate biosynthetic process"/>
    <property type="evidence" value="ECO:0007669"/>
    <property type="project" value="UniProtKB-UniPathway"/>
</dbReference>
<dbReference type="AlphaFoldDB" id="A0A078M5M0"/>
<dbReference type="PANTHER" id="PTHR43071:SF1">
    <property type="entry name" value="2-AMINO-4-HYDROXY-6-HYDROXYMETHYLDIHYDROPTERIDINE PYROPHOSPHOKINASE"/>
    <property type="match status" value="1"/>
</dbReference>
<keyword evidence="7" id="KW-0067">ATP-binding</keyword>
<evidence type="ECO:0000313" key="10">
    <source>
        <dbReference type="EMBL" id="CEA02723.1"/>
    </source>
</evidence>
<dbReference type="InterPro" id="IPR035907">
    <property type="entry name" value="Hppk_sf"/>
</dbReference>
<dbReference type="CDD" id="cd00483">
    <property type="entry name" value="HPPK"/>
    <property type="match status" value="1"/>
</dbReference>
<dbReference type="EC" id="2.7.6.3" evidence="3"/>
<keyword evidence="11" id="KW-1185">Reference proteome</keyword>
<dbReference type="PANTHER" id="PTHR43071">
    <property type="entry name" value="2-AMINO-4-HYDROXY-6-HYDROXYMETHYLDIHYDROPTERIDINE PYROPHOSPHOKINASE"/>
    <property type="match status" value="1"/>
</dbReference>
<keyword evidence="6" id="KW-0418">Kinase</keyword>
<keyword evidence="4" id="KW-0808">Transferase</keyword>
<dbReference type="NCBIfam" id="TIGR01498">
    <property type="entry name" value="folK"/>
    <property type="match status" value="1"/>
</dbReference>
<evidence type="ECO:0000256" key="5">
    <source>
        <dbReference type="ARBA" id="ARBA00022741"/>
    </source>
</evidence>
<reference evidence="10 11" key="1">
    <citation type="submission" date="2014-07" db="EMBL/GenBank/DDBJ databases">
        <authorList>
            <person name="Urmite Genomes Urmite Genomes"/>
        </authorList>
    </citation>
    <scope>NUCLEOTIDE SEQUENCE [LARGE SCALE GENOMIC DNA]</scope>
    <source>
        <strain evidence="10 11">13MG44_air</strain>
    </source>
</reference>
<keyword evidence="5" id="KW-0547">Nucleotide-binding</keyword>
<proteinExistence type="predicted"/>
<evidence type="ECO:0000256" key="1">
    <source>
        <dbReference type="ARBA" id="ARBA00000198"/>
    </source>
</evidence>
<dbReference type="STRING" id="1461582.BN1048_01819"/>
<dbReference type="GO" id="GO:0003848">
    <property type="term" value="F:2-amino-4-hydroxy-6-hydroxymethyldihydropteridine diphosphokinase activity"/>
    <property type="evidence" value="ECO:0007669"/>
    <property type="project" value="UniProtKB-EC"/>
</dbReference>
<dbReference type="OrthoDB" id="9808041at2"/>
<dbReference type="Proteomes" id="UP000044136">
    <property type="component" value="Unassembled WGS sequence"/>
</dbReference>
<sequence>MAIAYLGLGSNIGDREESLNNAIAELSEVPGIQVTKISSRYETKPYGNTNQPDFINMAVEVDTNLTPLDLLETVLGIEHELGRVRTEIWGPRSIDIDVLLYEDLELKLTDLKVPHPEMHLRSFVIDPLYEIAPKREHPTLHMTVEKIKEQLDKSQSAE</sequence>